<proteinExistence type="predicted"/>
<dbReference type="GO" id="GO:0009007">
    <property type="term" value="F:site-specific DNA-methyltransferase (adenine-specific) activity"/>
    <property type="evidence" value="ECO:0007669"/>
    <property type="project" value="UniProtKB-EC"/>
</dbReference>
<evidence type="ECO:0000313" key="6">
    <source>
        <dbReference type="EMBL" id="KKK71968.1"/>
    </source>
</evidence>
<evidence type="ECO:0000256" key="2">
    <source>
        <dbReference type="ARBA" id="ARBA00022603"/>
    </source>
</evidence>
<dbReference type="Pfam" id="PF20473">
    <property type="entry name" value="MmeI_Mtase"/>
    <property type="match status" value="1"/>
</dbReference>
<feature type="domain" description="MmeI-like DNA-methyltransferase" evidence="5">
    <location>
        <begin position="101"/>
        <end position="348"/>
    </location>
</feature>
<name>A0A0F8XSP9_9ZZZZ</name>
<dbReference type="InterPro" id="IPR046816">
    <property type="entry name" value="MmeI_Mtase"/>
</dbReference>
<evidence type="ECO:0000256" key="1">
    <source>
        <dbReference type="ARBA" id="ARBA00011900"/>
    </source>
</evidence>
<dbReference type="PANTHER" id="PTHR33841:SF1">
    <property type="entry name" value="DNA METHYLTRANSFERASE A"/>
    <property type="match status" value="1"/>
</dbReference>
<evidence type="ECO:0000256" key="4">
    <source>
        <dbReference type="ARBA" id="ARBA00047942"/>
    </source>
</evidence>
<organism evidence="6">
    <name type="scientific">marine sediment metagenome</name>
    <dbReference type="NCBI Taxonomy" id="412755"/>
    <lineage>
        <taxon>unclassified sequences</taxon>
        <taxon>metagenomes</taxon>
        <taxon>ecological metagenomes</taxon>
    </lineage>
</organism>
<gene>
    <name evidence="6" type="ORF">LCGC14_2908610</name>
</gene>
<dbReference type="InterPro" id="IPR002052">
    <property type="entry name" value="DNA_methylase_N6_adenine_CS"/>
</dbReference>
<feature type="non-terminal residue" evidence="6">
    <location>
        <position position="385"/>
    </location>
</feature>
<reference evidence="6" key="1">
    <citation type="journal article" date="2015" name="Nature">
        <title>Complex archaea that bridge the gap between prokaryotes and eukaryotes.</title>
        <authorList>
            <person name="Spang A."/>
            <person name="Saw J.H."/>
            <person name="Jorgensen S.L."/>
            <person name="Zaremba-Niedzwiedzka K."/>
            <person name="Martijn J."/>
            <person name="Lind A.E."/>
            <person name="van Eijk R."/>
            <person name="Schleper C."/>
            <person name="Guy L."/>
            <person name="Ettema T.J."/>
        </authorList>
    </citation>
    <scope>NUCLEOTIDE SEQUENCE</scope>
</reference>
<dbReference type="PROSITE" id="PS00092">
    <property type="entry name" value="N6_MTASE"/>
    <property type="match status" value="1"/>
</dbReference>
<sequence>NSKTPASGGRFKGVRFFNGGIFNKIYQIELTHKELKILLDASKSDWSKVSPSIFGNIFEHSLSSKEQHRTGSHYTPENDILRIVEPTLIIPLREKIARAKTLKNLLEIKDEISAIKILDPACGSGNFLYIAFREIKQLELELFNDIVENYKSISTTQLSSNIKGSQFFGIDTNSFAIELAKITLSFAKILTIQEKNEFNRQLKLDGFLDIESKEDPLPFENLDDNFYVGDSLKVDWFEADIIIGNPPFQSKNKMQQEFGAEYTDEIRSIFPNVSGFADYCVYWFRKSHDNLKIGGRAGLVGTNTIAQTNSRQGGLEYIVNNHGVILNTIKSMPWQGSSAIVNVSIVNWIKTAKPIKGNKHISIFDDIKEEWQEYDVENLPSPLSP</sequence>
<keyword evidence="2" id="KW-0489">Methyltransferase</keyword>
<dbReference type="EC" id="2.1.1.72" evidence="1"/>
<comment type="catalytic activity">
    <reaction evidence="4">
        <text>a 2'-deoxyadenosine in DNA + S-adenosyl-L-methionine = an N(6)-methyl-2'-deoxyadenosine in DNA + S-adenosyl-L-homocysteine + H(+)</text>
        <dbReference type="Rhea" id="RHEA:15197"/>
        <dbReference type="Rhea" id="RHEA-COMP:12418"/>
        <dbReference type="Rhea" id="RHEA-COMP:12419"/>
        <dbReference type="ChEBI" id="CHEBI:15378"/>
        <dbReference type="ChEBI" id="CHEBI:57856"/>
        <dbReference type="ChEBI" id="CHEBI:59789"/>
        <dbReference type="ChEBI" id="CHEBI:90615"/>
        <dbReference type="ChEBI" id="CHEBI:90616"/>
        <dbReference type="EC" id="2.1.1.72"/>
    </reaction>
</comment>
<feature type="non-terminal residue" evidence="6">
    <location>
        <position position="1"/>
    </location>
</feature>
<dbReference type="AlphaFoldDB" id="A0A0F8XSP9"/>
<dbReference type="Gene3D" id="3.40.50.150">
    <property type="entry name" value="Vaccinia Virus protein VP39"/>
    <property type="match status" value="1"/>
</dbReference>
<keyword evidence="3" id="KW-0808">Transferase</keyword>
<dbReference type="GO" id="GO:0003676">
    <property type="term" value="F:nucleic acid binding"/>
    <property type="evidence" value="ECO:0007669"/>
    <property type="project" value="InterPro"/>
</dbReference>
<dbReference type="InterPro" id="IPR029063">
    <property type="entry name" value="SAM-dependent_MTases_sf"/>
</dbReference>
<dbReference type="EMBL" id="LAZR01057490">
    <property type="protein sequence ID" value="KKK71968.1"/>
    <property type="molecule type" value="Genomic_DNA"/>
</dbReference>
<dbReference type="SUPFAM" id="SSF53335">
    <property type="entry name" value="S-adenosyl-L-methionine-dependent methyltransferases"/>
    <property type="match status" value="1"/>
</dbReference>
<evidence type="ECO:0000259" key="5">
    <source>
        <dbReference type="Pfam" id="PF20473"/>
    </source>
</evidence>
<dbReference type="PANTHER" id="PTHR33841">
    <property type="entry name" value="DNA METHYLTRANSFERASE YEEA-RELATED"/>
    <property type="match status" value="1"/>
</dbReference>
<protein>
    <recommendedName>
        <fullName evidence="1">site-specific DNA-methyltransferase (adenine-specific)</fullName>
        <ecNumber evidence="1">2.1.1.72</ecNumber>
    </recommendedName>
</protein>
<dbReference type="PRINTS" id="PR00507">
    <property type="entry name" value="N12N6MTFRASE"/>
</dbReference>
<accession>A0A0F8XSP9</accession>
<dbReference type="InterPro" id="IPR050953">
    <property type="entry name" value="N4_N6_ade-DNA_methylase"/>
</dbReference>
<comment type="caution">
    <text evidence="6">The sequence shown here is derived from an EMBL/GenBank/DDBJ whole genome shotgun (WGS) entry which is preliminary data.</text>
</comment>
<dbReference type="GO" id="GO:0032259">
    <property type="term" value="P:methylation"/>
    <property type="evidence" value="ECO:0007669"/>
    <property type="project" value="UniProtKB-KW"/>
</dbReference>
<evidence type="ECO:0000256" key="3">
    <source>
        <dbReference type="ARBA" id="ARBA00022679"/>
    </source>
</evidence>